<accession>A0A645IWL2</accession>
<dbReference type="NCBIfam" id="TIGR04183">
    <property type="entry name" value="Por_Secre_tail"/>
    <property type="match status" value="1"/>
</dbReference>
<name>A0A645IWL2_9ZZZZ</name>
<evidence type="ECO:0000313" key="1">
    <source>
        <dbReference type="EMBL" id="MPN55798.1"/>
    </source>
</evidence>
<dbReference type="EMBL" id="VSSQ01125424">
    <property type="protein sequence ID" value="MPN55798.1"/>
    <property type="molecule type" value="Genomic_DNA"/>
</dbReference>
<proteinExistence type="predicted"/>
<dbReference type="AlphaFoldDB" id="A0A645IWL2"/>
<reference evidence="1" key="1">
    <citation type="submission" date="2019-08" db="EMBL/GenBank/DDBJ databases">
        <authorList>
            <person name="Kucharzyk K."/>
            <person name="Murdoch R.W."/>
            <person name="Higgins S."/>
            <person name="Loffler F."/>
        </authorList>
    </citation>
    <scope>NUCLEOTIDE SEQUENCE</scope>
</reference>
<organism evidence="1">
    <name type="scientific">bioreactor metagenome</name>
    <dbReference type="NCBI Taxonomy" id="1076179"/>
    <lineage>
        <taxon>unclassified sequences</taxon>
        <taxon>metagenomes</taxon>
        <taxon>ecological metagenomes</taxon>
    </lineage>
</organism>
<sequence length="71" mass="7875">MLTEDIHAFYNTGKIIHFPVAPEDETLSVYDITGCIVHQQQVSTNKVDLTGIAGNGIYIVRLGNKVKKIVF</sequence>
<dbReference type="InterPro" id="IPR026444">
    <property type="entry name" value="Secre_tail"/>
</dbReference>
<comment type="caution">
    <text evidence="1">The sequence shown here is derived from an EMBL/GenBank/DDBJ whole genome shotgun (WGS) entry which is preliminary data.</text>
</comment>
<protein>
    <recommendedName>
        <fullName evidence="2">Secretion system C-terminal sorting domain-containing protein</fullName>
    </recommendedName>
</protein>
<gene>
    <name evidence="1" type="ORF">SDC9_203482</name>
</gene>
<evidence type="ECO:0008006" key="2">
    <source>
        <dbReference type="Google" id="ProtNLM"/>
    </source>
</evidence>